<gene>
    <name evidence="3" type="ORF">IAA83_01245</name>
</gene>
<evidence type="ECO:0008006" key="5">
    <source>
        <dbReference type="Google" id="ProtNLM"/>
    </source>
</evidence>
<feature type="transmembrane region" description="Helical" evidence="2">
    <location>
        <begin position="107"/>
        <end position="127"/>
    </location>
</feature>
<feature type="coiled-coil region" evidence="1">
    <location>
        <begin position="168"/>
        <end position="258"/>
    </location>
</feature>
<feature type="transmembrane region" description="Helical" evidence="2">
    <location>
        <begin position="147"/>
        <end position="165"/>
    </location>
</feature>
<sequence length="304" mass="35415">MDGYTISQWVLFFLVYCFFGWCIESTFVSCRTRKLVNRGFLNGPVIPIYGFGAIAILFATLPVRTHPVAVFFLGMIAASVLEYFTGMAMEAIFKVRYWDYSDNFMNLNGHICLFTSLCWGALSVVLVEWIHRGVERVILGLPDSVSQLLSLILSGIFLADLAVSLKTALDLRKLLEQLEAYSEKAKEEARQLQERMAEHMEQSRERFLEKLPDGGEALQKRIESWEQAAERWEQSETVAKLRADLAAWKARREQAREGFRQRMTLDKRLLLRNNPTARSKRYGEQLRFLRQRMYEEYLERKKKN</sequence>
<name>A0A9D1JS98_9FIRM</name>
<reference evidence="3" key="1">
    <citation type="submission" date="2020-10" db="EMBL/GenBank/DDBJ databases">
        <authorList>
            <person name="Gilroy R."/>
        </authorList>
    </citation>
    <scope>NUCLEOTIDE SEQUENCE</scope>
    <source>
        <strain evidence="3">ChiBcec16-1751</strain>
    </source>
</reference>
<feature type="transmembrane region" description="Helical" evidence="2">
    <location>
        <begin position="6"/>
        <end position="28"/>
    </location>
</feature>
<dbReference type="EMBL" id="DVJJ01000021">
    <property type="protein sequence ID" value="HIS63981.1"/>
    <property type="molecule type" value="Genomic_DNA"/>
</dbReference>
<proteinExistence type="predicted"/>
<evidence type="ECO:0000313" key="3">
    <source>
        <dbReference type="EMBL" id="HIS63981.1"/>
    </source>
</evidence>
<comment type="caution">
    <text evidence="3">The sequence shown here is derived from an EMBL/GenBank/DDBJ whole genome shotgun (WGS) entry which is preliminary data.</text>
</comment>
<reference evidence="3" key="2">
    <citation type="journal article" date="2021" name="PeerJ">
        <title>Extensive microbial diversity within the chicken gut microbiome revealed by metagenomics and culture.</title>
        <authorList>
            <person name="Gilroy R."/>
            <person name="Ravi A."/>
            <person name="Getino M."/>
            <person name="Pursley I."/>
            <person name="Horton D.L."/>
            <person name="Alikhan N.F."/>
            <person name="Baker D."/>
            <person name="Gharbi K."/>
            <person name="Hall N."/>
            <person name="Watson M."/>
            <person name="Adriaenssens E.M."/>
            <person name="Foster-Nyarko E."/>
            <person name="Jarju S."/>
            <person name="Secka A."/>
            <person name="Antonio M."/>
            <person name="Oren A."/>
            <person name="Chaudhuri R.R."/>
            <person name="La Ragione R."/>
            <person name="Hildebrand F."/>
            <person name="Pallen M.J."/>
        </authorList>
    </citation>
    <scope>NUCLEOTIDE SEQUENCE</scope>
    <source>
        <strain evidence="3">ChiBcec16-1751</strain>
    </source>
</reference>
<keyword evidence="2" id="KW-0812">Transmembrane</keyword>
<feature type="transmembrane region" description="Helical" evidence="2">
    <location>
        <begin position="40"/>
        <end position="61"/>
    </location>
</feature>
<accession>A0A9D1JS98</accession>
<dbReference type="Proteomes" id="UP000886741">
    <property type="component" value="Unassembled WGS sequence"/>
</dbReference>
<dbReference type="AlphaFoldDB" id="A0A9D1JS98"/>
<evidence type="ECO:0000256" key="1">
    <source>
        <dbReference type="SAM" id="Coils"/>
    </source>
</evidence>
<keyword evidence="2" id="KW-1133">Transmembrane helix</keyword>
<evidence type="ECO:0000256" key="2">
    <source>
        <dbReference type="SAM" id="Phobius"/>
    </source>
</evidence>
<keyword evidence="1" id="KW-0175">Coiled coil</keyword>
<evidence type="ECO:0000313" key="4">
    <source>
        <dbReference type="Proteomes" id="UP000886741"/>
    </source>
</evidence>
<dbReference type="InterPro" id="IPR010540">
    <property type="entry name" value="CmpB_TMEM229"/>
</dbReference>
<protein>
    <recommendedName>
        <fullName evidence="5">ABC transporter permease</fullName>
    </recommendedName>
</protein>
<feature type="transmembrane region" description="Helical" evidence="2">
    <location>
        <begin position="67"/>
        <end position="86"/>
    </location>
</feature>
<dbReference type="Pfam" id="PF06541">
    <property type="entry name" value="ABC_trans_CmpB"/>
    <property type="match status" value="1"/>
</dbReference>
<organism evidence="3 4">
    <name type="scientific">Candidatus Avoscillospira avistercoris</name>
    <dbReference type="NCBI Taxonomy" id="2840707"/>
    <lineage>
        <taxon>Bacteria</taxon>
        <taxon>Bacillati</taxon>
        <taxon>Bacillota</taxon>
        <taxon>Clostridia</taxon>
        <taxon>Eubacteriales</taxon>
        <taxon>Oscillospiraceae</taxon>
        <taxon>Oscillospiraceae incertae sedis</taxon>
        <taxon>Candidatus Avoscillospira</taxon>
    </lineage>
</organism>
<keyword evidence="2" id="KW-0472">Membrane</keyword>